<gene>
    <name evidence="1" type="ORF">DIZ78_11780</name>
</gene>
<keyword evidence="2" id="KW-1185">Reference proteome</keyword>
<sequence>MVPEYLHPDGGILLFAKAPRPGEVKTRLIPTLGEESATALYQRLLERLVNNLSEDQVAPIELWCAPDTGHPRLQRFQSKFDIPLHQQQGDDLGARMAFAADEALQHHAYIVLIGVDCPALTSVIMDQALQSLRCGSDAVLIPAEDGGYVLLGLRCTAECLFQGISWGSETVAEATRQCLDELGWQWEELPVLWDLDRPEDLPRLWELGLDLGKG</sequence>
<proteinExistence type="predicted"/>
<dbReference type="SUPFAM" id="SSF53448">
    <property type="entry name" value="Nucleotide-diphospho-sugar transferases"/>
    <property type="match status" value="1"/>
</dbReference>
<dbReference type="EMBL" id="QFXE01000014">
    <property type="protein sequence ID" value="RDH85091.1"/>
    <property type="molecule type" value="Genomic_DNA"/>
</dbReference>
<comment type="caution">
    <text evidence="1">The sequence shown here is derived from an EMBL/GenBank/DDBJ whole genome shotgun (WGS) entry which is preliminary data.</text>
</comment>
<keyword evidence="1" id="KW-0969">Cilium</keyword>
<dbReference type="Proteomes" id="UP000254771">
    <property type="component" value="Unassembled WGS sequence"/>
</dbReference>
<dbReference type="AlphaFoldDB" id="A0A370DJN2"/>
<organism evidence="1 2">
    <name type="scientific">endosymbiont of Escarpia spicata</name>
    <dbReference type="NCBI Taxonomy" id="2200908"/>
    <lineage>
        <taxon>Bacteria</taxon>
        <taxon>Pseudomonadati</taxon>
        <taxon>Pseudomonadota</taxon>
        <taxon>Gammaproteobacteria</taxon>
        <taxon>sulfur-oxidizing symbionts</taxon>
    </lineage>
</organism>
<accession>A0A370DJN2</accession>
<dbReference type="PANTHER" id="PTHR36529:SF1">
    <property type="entry name" value="GLYCOSYLTRANSFERASE"/>
    <property type="match status" value="1"/>
</dbReference>
<reference evidence="1 2" key="1">
    <citation type="journal article" date="2018" name="ISME J.">
        <title>Endosymbiont genomes yield clues of tubeworm success.</title>
        <authorList>
            <person name="Li Y."/>
            <person name="Liles M.R."/>
            <person name="Halanych K.M."/>
        </authorList>
    </citation>
    <scope>NUCLEOTIDE SEQUENCE [LARGE SCALE GENOMIC DNA]</scope>
    <source>
        <strain evidence="1">A1462</strain>
    </source>
</reference>
<dbReference type="Pfam" id="PF09837">
    <property type="entry name" value="DUF2064"/>
    <property type="match status" value="1"/>
</dbReference>
<dbReference type="PANTHER" id="PTHR36529">
    <property type="entry name" value="SLL1095 PROTEIN"/>
    <property type="match status" value="1"/>
</dbReference>
<name>A0A370DJN2_9GAMM</name>
<protein>
    <submittedName>
        <fullName evidence="1">Flagellar biosynthesis protein FlgB</fullName>
    </submittedName>
</protein>
<dbReference type="Gene3D" id="3.90.550.10">
    <property type="entry name" value="Spore Coat Polysaccharide Biosynthesis Protein SpsA, Chain A"/>
    <property type="match status" value="1"/>
</dbReference>
<evidence type="ECO:0000313" key="1">
    <source>
        <dbReference type="EMBL" id="RDH85091.1"/>
    </source>
</evidence>
<dbReference type="InterPro" id="IPR029044">
    <property type="entry name" value="Nucleotide-diphossugar_trans"/>
</dbReference>
<keyword evidence="1" id="KW-0966">Cell projection</keyword>
<dbReference type="NCBIfam" id="TIGR04282">
    <property type="entry name" value="glyco_like_cofC"/>
    <property type="match status" value="1"/>
</dbReference>
<dbReference type="InterPro" id="IPR018641">
    <property type="entry name" value="Trfase_1_rSAM/seldom-assoc"/>
</dbReference>
<keyword evidence="1" id="KW-0282">Flagellum</keyword>
<evidence type="ECO:0000313" key="2">
    <source>
        <dbReference type="Proteomes" id="UP000254771"/>
    </source>
</evidence>